<protein>
    <submittedName>
        <fullName evidence="1">Uncharacterized protein</fullName>
    </submittedName>
</protein>
<organism evidence="1 2">
    <name type="scientific">Trifolium pratense</name>
    <name type="common">Red clover</name>
    <dbReference type="NCBI Taxonomy" id="57577"/>
    <lineage>
        <taxon>Eukaryota</taxon>
        <taxon>Viridiplantae</taxon>
        <taxon>Streptophyta</taxon>
        <taxon>Embryophyta</taxon>
        <taxon>Tracheophyta</taxon>
        <taxon>Spermatophyta</taxon>
        <taxon>Magnoliopsida</taxon>
        <taxon>eudicotyledons</taxon>
        <taxon>Gunneridae</taxon>
        <taxon>Pentapetalae</taxon>
        <taxon>rosids</taxon>
        <taxon>fabids</taxon>
        <taxon>Fabales</taxon>
        <taxon>Fabaceae</taxon>
        <taxon>Papilionoideae</taxon>
        <taxon>50 kb inversion clade</taxon>
        <taxon>NPAAA clade</taxon>
        <taxon>Hologalegina</taxon>
        <taxon>IRL clade</taxon>
        <taxon>Trifolieae</taxon>
        <taxon>Trifolium</taxon>
    </lineage>
</organism>
<evidence type="ECO:0000313" key="2">
    <source>
        <dbReference type="Proteomes" id="UP000236291"/>
    </source>
</evidence>
<reference evidence="1 2" key="1">
    <citation type="journal article" date="2014" name="Am. J. Bot.">
        <title>Genome assembly and annotation for red clover (Trifolium pratense; Fabaceae).</title>
        <authorList>
            <person name="Istvanek J."/>
            <person name="Jaros M."/>
            <person name="Krenek A."/>
            <person name="Repkova J."/>
        </authorList>
    </citation>
    <scope>NUCLEOTIDE SEQUENCE [LARGE SCALE GENOMIC DNA]</scope>
    <source>
        <strain evidence="2">cv. Tatra</strain>
        <tissue evidence="1">Young leaves</tissue>
    </source>
</reference>
<sequence length="87" mass="9558">MVPLGFTPLPLESGSFTSMARWVPRRLATMGLRWDVVESSATIVRLMLCALYSLVIQGGFSPNTAESYGLCNACTHIEILWNPVLLS</sequence>
<reference evidence="1 2" key="2">
    <citation type="journal article" date="2017" name="Front. Plant Sci.">
        <title>Gene Classification and Mining of Molecular Markers Useful in Red Clover (Trifolium pratense) Breeding.</title>
        <authorList>
            <person name="Istvanek J."/>
            <person name="Dluhosova J."/>
            <person name="Dluhos P."/>
            <person name="Patkova L."/>
            <person name="Nedelnik J."/>
            <person name="Repkova J."/>
        </authorList>
    </citation>
    <scope>NUCLEOTIDE SEQUENCE [LARGE SCALE GENOMIC DNA]</scope>
    <source>
        <strain evidence="2">cv. Tatra</strain>
        <tissue evidence="1">Young leaves</tissue>
    </source>
</reference>
<dbReference type="Proteomes" id="UP000236291">
    <property type="component" value="Unassembled WGS sequence"/>
</dbReference>
<dbReference type="EMBL" id="ASHM01006431">
    <property type="protein sequence ID" value="PNY13910.1"/>
    <property type="molecule type" value="Genomic_DNA"/>
</dbReference>
<name>A0A2K3PF37_TRIPR</name>
<comment type="caution">
    <text evidence="1">The sequence shown here is derived from an EMBL/GenBank/DDBJ whole genome shotgun (WGS) entry which is preliminary data.</text>
</comment>
<accession>A0A2K3PF37</accession>
<evidence type="ECO:0000313" key="1">
    <source>
        <dbReference type="EMBL" id="PNY13910.1"/>
    </source>
</evidence>
<gene>
    <name evidence="1" type="ORF">L195_g010578</name>
</gene>
<dbReference type="AlphaFoldDB" id="A0A2K3PF37"/>
<proteinExistence type="predicted"/>